<dbReference type="Proteomes" id="UP001153069">
    <property type="component" value="Unassembled WGS sequence"/>
</dbReference>
<name>A0A9N8EEI1_9STRA</name>
<gene>
    <name evidence="1" type="ORF">SEMRO_1064_G237190.1</name>
</gene>
<dbReference type="AlphaFoldDB" id="A0A9N8EEI1"/>
<accession>A0A9N8EEI1</accession>
<evidence type="ECO:0000313" key="2">
    <source>
        <dbReference type="Proteomes" id="UP001153069"/>
    </source>
</evidence>
<protein>
    <submittedName>
        <fullName evidence="1">Uncharacterized protein</fullName>
    </submittedName>
</protein>
<keyword evidence="2" id="KW-1185">Reference proteome</keyword>
<sequence>MYRYITLHHAVHSDETWVPLREGSREDFGLPETINHAVGISDYITADDFLNFIDKSHAGARLSPSLIGALFVSKVSKGSTFCAINRMKQKKKNPGALPRLMTFHALFQQKEGIFVVVVCSRVENWDLKVAKTSWMLNAAAGYLVDGCRVVKVDGLRKLDDGALEQQLYSMFGWLQLFRVYQVIVNTKDVEEGKVCHQIMPADNITG</sequence>
<reference evidence="1" key="1">
    <citation type="submission" date="2020-06" db="EMBL/GenBank/DDBJ databases">
        <authorList>
            <consortium name="Plant Systems Biology data submission"/>
        </authorList>
    </citation>
    <scope>NUCLEOTIDE SEQUENCE</scope>
    <source>
        <strain evidence="1">D6</strain>
    </source>
</reference>
<organism evidence="1 2">
    <name type="scientific">Seminavis robusta</name>
    <dbReference type="NCBI Taxonomy" id="568900"/>
    <lineage>
        <taxon>Eukaryota</taxon>
        <taxon>Sar</taxon>
        <taxon>Stramenopiles</taxon>
        <taxon>Ochrophyta</taxon>
        <taxon>Bacillariophyta</taxon>
        <taxon>Bacillariophyceae</taxon>
        <taxon>Bacillariophycidae</taxon>
        <taxon>Naviculales</taxon>
        <taxon>Naviculaceae</taxon>
        <taxon>Seminavis</taxon>
    </lineage>
</organism>
<evidence type="ECO:0000313" key="1">
    <source>
        <dbReference type="EMBL" id="CAB9519997.1"/>
    </source>
</evidence>
<comment type="caution">
    <text evidence="1">The sequence shown here is derived from an EMBL/GenBank/DDBJ whole genome shotgun (WGS) entry which is preliminary data.</text>
</comment>
<proteinExistence type="predicted"/>
<dbReference type="EMBL" id="CAICTM010001062">
    <property type="protein sequence ID" value="CAB9519997.1"/>
    <property type="molecule type" value="Genomic_DNA"/>
</dbReference>